<feature type="chain" id="PRO_5004647401" description="Secreted protein" evidence="1">
    <location>
        <begin position="39"/>
        <end position="242"/>
    </location>
</feature>
<dbReference type="OrthoDB" id="5123891at2"/>
<keyword evidence="1" id="KW-0732">Signal</keyword>
<keyword evidence="3" id="KW-1185">Reference proteome</keyword>
<protein>
    <recommendedName>
        <fullName evidence="4">Secreted protein</fullName>
    </recommendedName>
</protein>
<dbReference type="RefSeq" id="WP_021754883.1">
    <property type="nucleotide sequence ID" value="NC_022438.1"/>
</dbReference>
<feature type="signal peptide" evidence="1">
    <location>
        <begin position="1"/>
        <end position="38"/>
    </location>
</feature>
<evidence type="ECO:0008006" key="4">
    <source>
        <dbReference type="Google" id="ProtNLM"/>
    </source>
</evidence>
<dbReference type="HOGENOM" id="CLU_1146075_0_0_11"/>
<reference evidence="2 3" key="1">
    <citation type="journal article" date="2013" name="Genome Announc.">
        <title>Complete Genome Sequence of Leifsonia xyli subsp. cynodontis Strain DSM46306, a Gram-Positive Bacterial Pathogen of Grasses.</title>
        <authorList>
            <person name="Monteiro-Vitorello C.B."/>
            <person name="Zerillo M.M."/>
            <person name="Van Sluys M.A."/>
            <person name="Camargo L.E."/>
            <person name="Kitajima J.P."/>
        </authorList>
    </citation>
    <scope>NUCLEOTIDE SEQUENCE [LARGE SCALE GENOMIC DNA]</scope>
    <source>
        <strain evidence="2 3">DSM 46306</strain>
    </source>
</reference>
<dbReference type="EMBL" id="CP006734">
    <property type="protein sequence ID" value="AGW41432.1"/>
    <property type="molecule type" value="Genomic_DNA"/>
</dbReference>
<proteinExistence type="predicted"/>
<gene>
    <name evidence="2" type="ORF">O159_13630</name>
</gene>
<evidence type="ECO:0000256" key="1">
    <source>
        <dbReference type="SAM" id="SignalP"/>
    </source>
</evidence>
<dbReference type="AlphaFoldDB" id="U3P960"/>
<dbReference type="PATRIC" id="fig|1389489.3.peg.1309"/>
<dbReference type="STRING" id="1389489.O159_13630"/>
<dbReference type="KEGG" id="lxy:O159_13630"/>
<dbReference type="PROSITE" id="PS51318">
    <property type="entry name" value="TAT"/>
    <property type="match status" value="1"/>
</dbReference>
<dbReference type="InterPro" id="IPR006311">
    <property type="entry name" value="TAT_signal"/>
</dbReference>
<dbReference type="Proteomes" id="UP000016743">
    <property type="component" value="Chromosome"/>
</dbReference>
<accession>U3P960</accession>
<sequence>MKSLRTHSPLRTRSLLGAIAAAASAVLFVVGAAMPAQAAATDTAGLATISAGQSSTNSIVDPNCVAAGKALADCTFKTGVSLGTPQTSTRAQVLADPGLSAAQKSEILATASPTAARAVSSNHWSQFVTGVAYTQTQKGTFYYNGSRVWVTQRYSGYNGSQTCFTNYVVTGWTISNVSKNDTGSTTSRNLYCGWNVNQPAWITTSWSMTATVHTNGTISGAGATVGLEVVSVVGVAVVVVAG</sequence>
<organism evidence="2 3">
    <name type="scientific">Leifsonia xyli subsp. cynodontis DSM 46306</name>
    <dbReference type="NCBI Taxonomy" id="1389489"/>
    <lineage>
        <taxon>Bacteria</taxon>
        <taxon>Bacillati</taxon>
        <taxon>Actinomycetota</taxon>
        <taxon>Actinomycetes</taxon>
        <taxon>Micrococcales</taxon>
        <taxon>Microbacteriaceae</taxon>
        <taxon>Leifsonia</taxon>
    </lineage>
</organism>
<evidence type="ECO:0000313" key="2">
    <source>
        <dbReference type="EMBL" id="AGW41432.1"/>
    </source>
</evidence>
<evidence type="ECO:0000313" key="3">
    <source>
        <dbReference type="Proteomes" id="UP000016743"/>
    </source>
</evidence>
<name>U3P960_LEIXC</name>